<dbReference type="Proteomes" id="UP000410492">
    <property type="component" value="Unassembled WGS sequence"/>
</dbReference>
<dbReference type="EMBL" id="CAACVG010010059">
    <property type="protein sequence ID" value="VEN54876.1"/>
    <property type="molecule type" value="Genomic_DNA"/>
</dbReference>
<name>A0A653D4K6_CALMS</name>
<feature type="compositionally biased region" description="Acidic residues" evidence="1">
    <location>
        <begin position="241"/>
        <end position="253"/>
    </location>
</feature>
<evidence type="ECO:0000313" key="2">
    <source>
        <dbReference type="EMBL" id="VEN54876.1"/>
    </source>
</evidence>
<feature type="region of interest" description="Disordered" evidence="1">
    <location>
        <begin position="219"/>
        <end position="291"/>
    </location>
</feature>
<evidence type="ECO:0000313" key="3">
    <source>
        <dbReference type="Proteomes" id="UP000410492"/>
    </source>
</evidence>
<sequence>MINSYNKQVHVEPKAWQHSLNIKFVATCGGLHKFGLKNLKKTTLAVAHATSLRKERDKQNGGLASVYLARNKEKETKEIIGNEEMATKHEADEVDDRVAGINRIKTEPSGDDPDKCDVDSKEPIKTMSELESPTTSGIVEQVFVKTENDPDSGGTALPSIKSEPPGDEWDKCIAEDKSILEMEAENYKLDMEMSGQVKSELLIKKEWDDDPAAVYEVSASRIKEDADRLEAGPAGGVKEEADMDDEEYQLTEDCDIKSESDASMDAASDEPSNSMEKIWEKVRSPRNDVVL</sequence>
<gene>
    <name evidence="2" type="ORF">CALMAC_LOCUS14228</name>
</gene>
<feature type="region of interest" description="Disordered" evidence="1">
    <location>
        <begin position="147"/>
        <end position="169"/>
    </location>
</feature>
<proteinExistence type="predicted"/>
<feature type="compositionally biased region" description="Basic and acidic residues" evidence="1">
    <location>
        <begin position="277"/>
        <end position="291"/>
    </location>
</feature>
<protein>
    <submittedName>
        <fullName evidence="2">Uncharacterized protein</fullName>
    </submittedName>
</protein>
<accession>A0A653D4K6</accession>
<organism evidence="2 3">
    <name type="scientific">Callosobruchus maculatus</name>
    <name type="common">Southern cowpea weevil</name>
    <name type="synonym">Pulse bruchid</name>
    <dbReference type="NCBI Taxonomy" id="64391"/>
    <lineage>
        <taxon>Eukaryota</taxon>
        <taxon>Metazoa</taxon>
        <taxon>Ecdysozoa</taxon>
        <taxon>Arthropoda</taxon>
        <taxon>Hexapoda</taxon>
        <taxon>Insecta</taxon>
        <taxon>Pterygota</taxon>
        <taxon>Neoptera</taxon>
        <taxon>Endopterygota</taxon>
        <taxon>Coleoptera</taxon>
        <taxon>Polyphaga</taxon>
        <taxon>Cucujiformia</taxon>
        <taxon>Chrysomeloidea</taxon>
        <taxon>Chrysomelidae</taxon>
        <taxon>Bruchinae</taxon>
        <taxon>Bruchini</taxon>
        <taxon>Callosobruchus</taxon>
    </lineage>
</organism>
<feature type="compositionally biased region" description="Basic and acidic residues" evidence="1">
    <location>
        <begin position="221"/>
        <end position="230"/>
    </location>
</feature>
<reference evidence="2 3" key="1">
    <citation type="submission" date="2019-01" db="EMBL/GenBank/DDBJ databases">
        <authorList>
            <person name="Sayadi A."/>
        </authorList>
    </citation>
    <scope>NUCLEOTIDE SEQUENCE [LARGE SCALE GENOMIC DNA]</scope>
</reference>
<dbReference type="AlphaFoldDB" id="A0A653D4K6"/>
<evidence type="ECO:0000256" key="1">
    <source>
        <dbReference type="SAM" id="MobiDB-lite"/>
    </source>
</evidence>
<keyword evidence="3" id="KW-1185">Reference proteome</keyword>